<dbReference type="EMBL" id="OY288114">
    <property type="protein sequence ID" value="CAJ0868978.1"/>
    <property type="molecule type" value="Genomic_DNA"/>
</dbReference>
<sequence>MQTERNYWFVAQAALIGVMLAAVDFGLYEALNHSFR</sequence>
<keyword evidence="1" id="KW-1133">Transmembrane helix</keyword>
<feature type="transmembrane region" description="Helical" evidence="1">
    <location>
        <begin position="7"/>
        <end position="28"/>
    </location>
</feature>
<evidence type="ECO:0000256" key="1">
    <source>
        <dbReference type="SAM" id="Phobius"/>
    </source>
</evidence>
<evidence type="ECO:0000313" key="2">
    <source>
        <dbReference type="EMBL" id="CAJ0868978.1"/>
    </source>
</evidence>
<gene>
    <name evidence="2" type="ORF">AMST5_02095</name>
</gene>
<accession>A0AA48RDC6</accession>
<dbReference type="AlphaFoldDB" id="A0AA48RDC6"/>
<protein>
    <submittedName>
        <fullName evidence="2">Uncharacterized protein</fullName>
    </submittedName>
</protein>
<keyword evidence="1" id="KW-0812">Transmembrane</keyword>
<name>A0AA48RDC6_9ZZZZ</name>
<proteinExistence type="predicted"/>
<organism evidence="2">
    <name type="scientific">freshwater sediment metagenome</name>
    <dbReference type="NCBI Taxonomy" id="556182"/>
    <lineage>
        <taxon>unclassified sequences</taxon>
        <taxon>metagenomes</taxon>
        <taxon>ecological metagenomes</taxon>
    </lineage>
</organism>
<keyword evidence="1" id="KW-0472">Membrane</keyword>
<reference evidence="2" key="1">
    <citation type="submission" date="2023-07" db="EMBL/GenBank/DDBJ databases">
        <authorList>
            <person name="Pelsma A.J. K."/>
        </authorList>
    </citation>
    <scope>NUCLEOTIDE SEQUENCE</scope>
</reference>